<protein>
    <recommendedName>
        <fullName evidence="4">7-cyano-7-deazaguanine synthase</fullName>
    </recommendedName>
</protein>
<dbReference type="Pfam" id="PF06508">
    <property type="entry name" value="QueC"/>
    <property type="match status" value="1"/>
</dbReference>
<comment type="caution">
    <text evidence="2">The sequence shown here is derived from an EMBL/GenBank/DDBJ whole genome shotgun (WGS) entry which is preliminary data.</text>
</comment>
<evidence type="ECO:0000313" key="2">
    <source>
        <dbReference type="EMBL" id="GFO63157.1"/>
    </source>
</evidence>
<organism evidence="2 3">
    <name type="scientific">Geomonas paludis</name>
    <dbReference type="NCBI Taxonomy" id="2740185"/>
    <lineage>
        <taxon>Bacteria</taxon>
        <taxon>Pseudomonadati</taxon>
        <taxon>Thermodesulfobacteriota</taxon>
        <taxon>Desulfuromonadia</taxon>
        <taxon>Geobacterales</taxon>
        <taxon>Geobacteraceae</taxon>
        <taxon>Geomonas</taxon>
    </lineage>
</organism>
<evidence type="ECO:0008006" key="4">
    <source>
        <dbReference type="Google" id="ProtNLM"/>
    </source>
</evidence>
<dbReference type="GO" id="GO:0008616">
    <property type="term" value="P:tRNA queuosine(34) biosynthetic process"/>
    <property type="evidence" value="ECO:0007669"/>
    <property type="project" value="UniProtKB-KW"/>
</dbReference>
<accession>A0A6V8MTU9</accession>
<dbReference type="EMBL" id="BLXY01000001">
    <property type="protein sequence ID" value="GFO63157.1"/>
    <property type="molecule type" value="Genomic_DNA"/>
</dbReference>
<dbReference type="InterPro" id="IPR014729">
    <property type="entry name" value="Rossmann-like_a/b/a_fold"/>
</dbReference>
<reference evidence="3" key="1">
    <citation type="submission" date="2020-06" db="EMBL/GenBank/DDBJ databases">
        <title>Draft genomic sequecing of Geomonas sp. Red736.</title>
        <authorList>
            <person name="Itoh H."/>
            <person name="Xu Z.X."/>
            <person name="Ushijima N."/>
            <person name="Masuda Y."/>
            <person name="Shiratori Y."/>
            <person name="Senoo K."/>
        </authorList>
    </citation>
    <scope>NUCLEOTIDE SEQUENCE [LARGE SCALE GENOMIC DNA]</scope>
    <source>
        <strain evidence="3">Red736</strain>
    </source>
</reference>
<dbReference type="Gene3D" id="3.40.50.620">
    <property type="entry name" value="HUPs"/>
    <property type="match status" value="1"/>
</dbReference>
<dbReference type="SUPFAM" id="SSF52402">
    <property type="entry name" value="Adenine nucleotide alpha hydrolases-like"/>
    <property type="match status" value="1"/>
</dbReference>
<dbReference type="Proteomes" id="UP000568888">
    <property type="component" value="Unassembled WGS sequence"/>
</dbReference>
<keyword evidence="1" id="KW-0671">Queuosine biosynthesis</keyword>
<evidence type="ECO:0000256" key="1">
    <source>
        <dbReference type="ARBA" id="ARBA00022785"/>
    </source>
</evidence>
<proteinExistence type="predicted"/>
<evidence type="ECO:0000313" key="3">
    <source>
        <dbReference type="Proteomes" id="UP000568888"/>
    </source>
</evidence>
<name>A0A6V8MTU9_9BACT</name>
<dbReference type="InterPro" id="IPR018317">
    <property type="entry name" value="QueC"/>
</dbReference>
<gene>
    <name evidence="2" type="ORF">GMPD_10760</name>
</gene>
<sequence length="457" mass="51240">MNPDKKHDELPQLQVQVLEEGCPAMDGWESLYLGKDIIFSTWALQSYAFARWDPLIFDVIVLAAGIEYADKVLRRPSLGWARRIRLKIPVHSLDVWSSSTVATALQNAVEFLTGDYWTFEFVQRVLPAKPPSQDSLQFPANTVAVLPYSDGMDSRSVAGILGKAYKNQLVRVRVGSKSWDRKISAKNCEPFTTVPYKVPVRARNRETSGRSRGFKYTIISCIAAYLAGATEIVIPESGQGALGPAIMNVGHGYPDYRNHPFFTKKMEHLYKQLFGSELHFIFPRIWSTKGETLKEFVEVCNGADWKSTRSCWQSNIWAGVNGKLRQCGICAACMLRRVSVHAAGLVEDPDVYIVTDLTAKSMESAVHKGYSKVTKAFKEYAIAGTLHMDDLARMADAAASPIVKRHATLLASVMDLPCQEAEQRLGALLNRHAKEWRNYLESLGEDSFVKQWVRVEI</sequence>
<dbReference type="AlphaFoldDB" id="A0A6V8MTU9"/>
<dbReference type="RefSeq" id="WP_183345858.1">
    <property type="nucleotide sequence ID" value="NZ_BLXY01000001.1"/>
</dbReference>